<dbReference type="OrthoDB" id="9784101at2"/>
<dbReference type="Gene3D" id="3.40.50.150">
    <property type="entry name" value="Vaccinia Virus protein VP39"/>
    <property type="match status" value="1"/>
</dbReference>
<dbReference type="STRING" id="1122204.SAMN05421781_1620"/>
<evidence type="ECO:0000313" key="2">
    <source>
        <dbReference type="EMBL" id="SDW52608.1"/>
    </source>
</evidence>
<dbReference type="EMBL" id="FNNC01000003">
    <property type="protein sequence ID" value="SDW52608.1"/>
    <property type="molecule type" value="Genomic_DNA"/>
</dbReference>
<gene>
    <name evidence="2" type="ORF">SAMN05421781_1620</name>
</gene>
<evidence type="ECO:0000259" key="1">
    <source>
        <dbReference type="Pfam" id="PF08241"/>
    </source>
</evidence>
<keyword evidence="2" id="KW-0808">Transferase</keyword>
<dbReference type="InterPro" id="IPR013216">
    <property type="entry name" value="Methyltransf_11"/>
</dbReference>
<dbReference type="InterPro" id="IPR029063">
    <property type="entry name" value="SAM-dependent_MTases_sf"/>
</dbReference>
<dbReference type="SUPFAM" id="SSF53335">
    <property type="entry name" value="S-adenosyl-L-methionine-dependent methyltransferases"/>
    <property type="match status" value="1"/>
</dbReference>
<organism evidence="2 3">
    <name type="scientific">Marinococcus luteus</name>
    <dbReference type="NCBI Taxonomy" id="1122204"/>
    <lineage>
        <taxon>Bacteria</taxon>
        <taxon>Bacillati</taxon>
        <taxon>Bacillota</taxon>
        <taxon>Bacilli</taxon>
        <taxon>Bacillales</taxon>
        <taxon>Bacillaceae</taxon>
        <taxon>Marinococcus</taxon>
    </lineage>
</organism>
<dbReference type="Proteomes" id="UP000199488">
    <property type="component" value="Unassembled WGS sequence"/>
</dbReference>
<name>A0A1H2U9P3_9BACI</name>
<accession>A0A1H2U9P3</accession>
<keyword evidence="3" id="KW-1185">Reference proteome</keyword>
<feature type="domain" description="Methyltransferase type 11" evidence="1">
    <location>
        <begin position="35"/>
        <end position="132"/>
    </location>
</feature>
<keyword evidence="2" id="KW-0489">Methyltransferase</keyword>
<proteinExistence type="predicted"/>
<dbReference type="GO" id="GO:0032259">
    <property type="term" value="P:methylation"/>
    <property type="evidence" value="ECO:0007669"/>
    <property type="project" value="UniProtKB-KW"/>
</dbReference>
<dbReference type="Pfam" id="PF08241">
    <property type="entry name" value="Methyltransf_11"/>
    <property type="match status" value="1"/>
</dbReference>
<dbReference type="CDD" id="cd02440">
    <property type="entry name" value="AdoMet_MTases"/>
    <property type="match status" value="1"/>
</dbReference>
<dbReference type="AlphaFoldDB" id="A0A1H2U9P3"/>
<dbReference type="GO" id="GO:0008757">
    <property type="term" value="F:S-adenosylmethionine-dependent methyltransferase activity"/>
    <property type="evidence" value="ECO:0007669"/>
    <property type="project" value="InterPro"/>
</dbReference>
<dbReference type="PANTHER" id="PTHR43591">
    <property type="entry name" value="METHYLTRANSFERASE"/>
    <property type="match status" value="1"/>
</dbReference>
<reference evidence="2 3" key="1">
    <citation type="submission" date="2016-10" db="EMBL/GenBank/DDBJ databases">
        <authorList>
            <person name="de Groot N.N."/>
        </authorList>
    </citation>
    <scope>NUCLEOTIDE SEQUENCE [LARGE SCALE GENOMIC DNA]</scope>
    <source>
        <strain evidence="2 3">DSM 23126</strain>
    </source>
</reference>
<protein>
    <submittedName>
        <fullName evidence="2">Methyltransferase domain-containing protein</fullName>
    </submittedName>
</protein>
<sequence>MIRKKAYLEGKERWEALPPEKVLESISFGAYDHLLDLGARTGYLTLPAAEKKQGQIYAFDRDPEMLELIETKADKASPANITIVQGEMNELPFSDASVEVVLASLVLHEALSLESVLEEIQRVLLPGGRLMIVELEAFPSTSHKAPRVSLKQMKEAVRRVGLQRIKLFFPTDNFYILTSEKN</sequence>
<evidence type="ECO:0000313" key="3">
    <source>
        <dbReference type="Proteomes" id="UP000199488"/>
    </source>
</evidence>